<feature type="compositionally biased region" description="Pro residues" evidence="1">
    <location>
        <begin position="1"/>
        <end position="10"/>
    </location>
</feature>
<sequence length="231" mass="25892">MGSPTPPPCPITTKHDPNAHTHVVWTRPPTHTHDTQPTGHPQALSQLPEPNIDSMHFHHCSTPQLLKPLRDSIFDKPPSDKAAHRIDLAHATGDDLQILTDACDRATFGLNQKDILDETYRGGRKARRNVLLNADYTDSTRPIQVELYKLNVYRYTTERVHVRLSESLVLVFPTPHKGGALVFRHRDQEWTFDSALALTQQAGDTPSIGYAAFFRTSSMKFFVSILAIASP</sequence>
<dbReference type="Proteomes" id="UP000298327">
    <property type="component" value="Unassembled WGS sequence"/>
</dbReference>
<protein>
    <submittedName>
        <fullName evidence="2">Uncharacterized protein</fullName>
    </submittedName>
</protein>
<dbReference type="EMBL" id="SEOQ01000444">
    <property type="protein sequence ID" value="TFY62829.1"/>
    <property type="molecule type" value="Genomic_DNA"/>
</dbReference>
<feature type="region of interest" description="Disordered" evidence="1">
    <location>
        <begin position="1"/>
        <end position="54"/>
    </location>
</feature>
<proteinExistence type="predicted"/>
<evidence type="ECO:0000256" key="1">
    <source>
        <dbReference type="SAM" id="MobiDB-lite"/>
    </source>
</evidence>
<keyword evidence="3" id="KW-1185">Reference proteome</keyword>
<evidence type="ECO:0000313" key="2">
    <source>
        <dbReference type="EMBL" id="TFY62829.1"/>
    </source>
</evidence>
<comment type="caution">
    <text evidence="2">The sequence shown here is derived from an EMBL/GenBank/DDBJ whole genome shotgun (WGS) entry which is preliminary data.</text>
</comment>
<feature type="compositionally biased region" description="Polar residues" evidence="1">
    <location>
        <begin position="35"/>
        <end position="45"/>
    </location>
</feature>
<accession>A0A4Y9YP78</accession>
<reference evidence="2 3" key="1">
    <citation type="submission" date="2019-02" db="EMBL/GenBank/DDBJ databases">
        <title>Genome sequencing of the rare red list fungi Dentipellis fragilis.</title>
        <authorList>
            <person name="Buettner E."/>
            <person name="Kellner H."/>
        </authorList>
    </citation>
    <scope>NUCLEOTIDE SEQUENCE [LARGE SCALE GENOMIC DNA]</scope>
    <source>
        <strain evidence="2 3">DSM 105465</strain>
    </source>
</reference>
<evidence type="ECO:0000313" key="3">
    <source>
        <dbReference type="Proteomes" id="UP000298327"/>
    </source>
</evidence>
<name>A0A4Y9YP78_9AGAM</name>
<organism evidence="2 3">
    <name type="scientific">Dentipellis fragilis</name>
    <dbReference type="NCBI Taxonomy" id="205917"/>
    <lineage>
        <taxon>Eukaryota</taxon>
        <taxon>Fungi</taxon>
        <taxon>Dikarya</taxon>
        <taxon>Basidiomycota</taxon>
        <taxon>Agaricomycotina</taxon>
        <taxon>Agaricomycetes</taxon>
        <taxon>Russulales</taxon>
        <taxon>Hericiaceae</taxon>
        <taxon>Dentipellis</taxon>
    </lineage>
</organism>
<gene>
    <name evidence="2" type="ORF">EVG20_g6560</name>
</gene>
<dbReference type="AlphaFoldDB" id="A0A4Y9YP78"/>
<dbReference type="OrthoDB" id="27483at2759"/>